<organism evidence="5 6">
    <name type="scientific">Stephanodiscus triporus</name>
    <dbReference type="NCBI Taxonomy" id="2934178"/>
    <lineage>
        <taxon>Eukaryota</taxon>
        <taxon>Sar</taxon>
        <taxon>Stramenopiles</taxon>
        <taxon>Ochrophyta</taxon>
        <taxon>Bacillariophyta</taxon>
        <taxon>Coscinodiscophyceae</taxon>
        <taxon>Thalassiosirophycidae</taxon>
        <taxon>Stephanodiscales</taxon>
        <taxon>Stephanodiscaceae</taxon>
        <taxon>Stephanodiscus</taxon>
    </lineage>
</organism>
<dbReference type="InterPro" id="IPR029047">
    <property type="entry name" value="HSP70_peptide-bd_sf"/>
</dbReference>
<dbReference type="PROSITE" id="PS00297">
    <property type="entry name" value="HSP70_1"/>
    <property type="match status" value="1"/>
</dbReference>
<comment type="similarity">
    <text evidence="3">Belongs to the heat shock protein 70 family.</text>
</comment>
<dbReference type="Gene3D" id="2.60.34.10">
    <property type="entry name" value="Substrate Binding Domain Of DNAk, Chain A, domain 1"/>
    <property type="match status" value="1"/>
</dbReference>
<evidence type="ECO:0000256" key="2">
    <source>
        <dbReference type="ARBA" id="ARBA00022840"/>
    </source>
</evidence>
<comment type="caution">
    <text evidence="5">The sequence shown here is derived from an EMBL/GenBank/DDBJ whole genome shotgun (WGS) entry which is preliminary data.</text>
</comment>
<dbReference type="AlphaFoldDB" id="A0ABD3PF90"/>
<feature type="compositionally biased region" description="Basic and acidic residues" evidence="4">
    <location>
        <begin position="174"/>
        <end position="190"/>
    </location>
</feature>
<proteinExistence type="inferred from homology"/>
<accession>A0ABD3PF90</accession>
<reference evidence="5 6" key="1">
    <citation type="submission" date="2024-10" db="EMBL/GenBank/DDBJ databases">
        <title>Updated reference genomes for cyclostephanoid diatoms.</title>
        <authorList>
            <person name="Roberts W.R."/>
            <person name="Alverson A.J."/>
        </authorList>
    </citation>
    <scope>NUCLEOTIDE SEQUENCE [LARGE SCALE GENOMIC DNA]</scope>
    <source>
        <strain evidence="5 6">AJA276-08</strain>
    </source>
</reference>
<sequence length="795" mass="86676">MTADDINTEGGWIGIDLGTSNCTAAVWDISRSRCKVLRLGHENLARPPPAANVGIRKGGKIVPSAVSFRRDDAIDDVDGGISRLRCFGSTSSIMRSRGLSAIVGYAATRSDDDADGDELSGERSLRSRALVTSFKRVVGMTPRQAEELKSSDPEFWNSLPFECVTDMNEDDSENERNDGRPHSDVGDNLRDDFFDVLGDTTDAPRETANRSHACEELKEGVAIRIQPMNGEHTSSDAPGNPSEILVTPLQVTTILLHAIRIAAFEFLTNDNRSKIQAPGLQEGVTSQIRNCVIGVPAHYGHAQRAAIRNAAKDAGFGGHVSVMTESTAAAMAYGLFVSPTAPAGSPNVDRSDGNDAGEKNILVFDMGGGTTDVTIATIDFGKTNKVQFRVIATAGDRRLGGDDIDELLARYIWNMHSPSSTASGGESTWKASEHRELIYECRRAKEELCGNTDDKSEGRNPAGIAQAHVTFRGKTIAITRQEFDSTIQPLVDRAERVVEDALAAFESRHRTTLIHEVVLVGASTHIPTVRSMLRRRFPPPVPPELCTSISAETAVAQGLAIQAALVSGLVPLWELRNAMMMDVLPHSIGVWVSSIFVTHDMDARKVAPFTKGQIIHPEVDGENQGYYVPILQKDAPLPAMGNADFTLAAADQPGVTVIAVEQIGPGDVFQCMGVFDFLLCRLTEEDDGEYVKVRQVKIGMTLVTSGEFTVSVYDEKDPDHREKRRRYIREKASRDGSAKDIPQDIERFYEEEEKEPGCSGTEISLAIFCIISFALYITARVAFRDVDISHANDEL</sequence>
<keyword evidence="1 3" id="KW-0547">Nucleotide-binding</keyword>
<dbReference type="PANTHER" id="PTHR19375">
    <property type="entry name" value="HEAT SHOCK PROTEIN 70KDA"/>
    <property type="match status" value="1"/>
</dbReference>
<evidence type="ECO:0000256" key="1">
    <source>
        <dbReference type="ARBA" id="ARBA00022741"/>
    </source>
</evidence>
<dbReference type="EMBL" id="JALLAZ020000832">
    <property type="protein sequence ID" value="KAL3786378.1"/>
    <property type="molecule type" value="Genomic_DNA"/>
</dbReference>
<protein>
    <submittedName>
        <fullName evidence="5">Uncharacterized protein</fullName>
    </submittedName>
</protein>
<dbReference type="InterPro" id="IPR043129">
    <property type="entry name" value="ATPase_NBD"/>
</dbReference>
<dbReference type="SUPFAM" id="SSF53067">
    <property type="entry name" value="Actin-like ATPase domain"/>
    <property type="match status" value="2"/>
</dbReference>
<dbReference type="InterPro" id="IPR013126">
    <property type="entry name" value="Hsp_70_fam"/>
</dbReference>
<name>A0ABD3PF90_9STRA</name>
<evidence type="ECO:0000256" key="4">
    <source>
        <dbReference type="SAM" id="MobiDB-lite"/>
    </source>
</evidence>
<dbReference type="GO" id="GO:0005524">
    <property type="term" value="F:ATP binding"/>
    <property type="evidence" value="ECO:0007669"/>
    <property type="project" value="UniProtKB-KW"/>
</dbReference>
<feature type="region of interest" description="Disordered" evidence="4">
    <location>
        <begin position="168"/>
        <end position="190"/>
    </location>
</feature>
<dbReference type="Gene3D" id="3.90.640.10">
    <property type="entry name" value="Actin, Chain A, domain 4"/>
    <property type="match status" value="1"/>
</dbReference>
<keyword evidence="6" id="KW-1185">Reference proteome</keyword>
<gene>
    <name evidence="5" type="ORF">ACHAW5_004775</name>
</gene>
<keyword evidence="2 3" id="KW-0067">ATP-binding</keyword>
<dbReference type="InterPro" id="IPR018181">
    <property type="entry name" value="Heat_shock_70_CS"/>
</dbReference>
<dbReference type="Proteomes" id="UP001530315">
    <property type="component" value="Unassembled WGS sequence"/>
</dbReference>
<evidence type="ECO:0000313" key="6">
    <source>
        <dbReference type="Proteomes" id="UP001530315"/>
    </source>
</evidence>
<dbReference type="Gene3D" id="3.30.420.40">
    <property type="match status" value="2"/>
</dbReference>
<evidence type="ECO:0000256" key="3">
    <source>
        <dbReference type="RuleBase" id="RU003322"/>
    </source>
</evidence>
<dbReference type="Pfam" id="PF00012">
    <property type="entry name" value="HSP70"/>
    <property type="match status" value="1"/>
</dbReference>
<evidence type="ECO:0000313" key="5">
    <source>
        <dbReference type="EMBL" id="KAL3786378.1"/>
    </source>
</evidence>